<organism evidence="2 3">
    <name type="scientific">Crassaminicella indica</name>
    <dbReference type="NCBI Taxonomy" id="2855394"/>
    <lineage>
        <taxon>Bacteria</taxon>
        <taxon>Bacillati</taxon>
        <taxon>Bacillota</taxon>
        <taxon>Clostridia</taxon>
        <taxon>Eubacteriales</taxon>
        <taxon>Clostridiaceae</taxon>
        <taxon>Crassaminicella</taxon>
    </lineage>
</organism>
<dbReference type="PROSITE" id="PS00409">
    <property type="entry name" value="PROKAR_NTER_METHYL"/>
    <property type="match status" value="1"/>
</dbReference>
<proteinExistence type="predicted"/>
<keyword evidence="1" id="KW-0812">Transmembrane</keyword>
<dbReference type="RefSeq" id="WP_218282706.1">
    <property type="nucleotide sequence ID" value="NZ_CP078093.1"/>
</dbReference>
<gene>
    <name evidence="2" type="ORF">KVH43_11720</name>
</gene>
<sequence>MKKYNNQEGFTLIEAFVAFTLISIIMTAFISYFLFCVKSCSRQIEILNTKENIRCALTYIERSIKICNQQKISYHDALKRFEGENQKGHKIYIDLSGKKQYKNHTLIYFYRNKGQLRTNKNGEHNILLDGIKDIIVTEIIKNKLIEIEVLGNYNKSVKARLKINN</sequence>
<name>A0ABX8RC29_9CLOT</name>
<dbReference type="Pfam" id="PF07963">
    <property type="entry name" value="N_methyl"/>
    <property type="match status" value="1"/>
</dbReference>
<keyword evidence="1" id="KW-1133">Transmembrane helix</keyword>
<evidence type="ECO:0000313" key="3">
    <source>
        <dbReference type="Proteomes" id="UP000886818"/>
    </source>
</evidence>
<evidence type="ECO:0000256" key="1">
    <source>
        <dbReference type="SAM" id="Phobius"/>
    </source>
</evidence>
<feature type="transmembrane region" description="Helical" evidence="1">
    <location>
        <begin position="12"/>
        <end position="35"/>
    </location>
</feature>
<reference evidence="2" key="1">
    <citation type="submission" date="2021-07" db="EMBL/GenBank/DDBJ databases">
        <title>Complete genome sequence of Crassaminicella sp. 143-21, isolated from a deep-sea hydrothermal vent.</title>
        <authorList>
            <person name="Li X."/>
        </authorList>
    </citation>
    <scope>NUCLEOTIDE SEQUENCE</scope>
    <source>
        <strain evidence="2">143-21</strain>
    </source>
</reference>
<keyword evidence="3" id="KW-1185">Reference proteome</keyword>
<evidence type="ECO:0000313" key="2">
    <source>
        <dbReference type="EMBL" id="QXM06009.1"/>
    </source>
</evidence>
<dbReference type="EMBL" id="CP078093">
    <property type="protein sequence ID" value="QXM06009.1"/>
    <property type="molecule type" value="Genomic_DNA"/>
</dbReference>
<protein>
    <submittedName>
        <fullName evidence="2">Prepilin-type N-terminal cleavage/methylation domain-containing protein</fullName>
    </submittedName>
</protein>
<dbReference type="InterPro" id="IPR012902">
    <property type="entry name" value="N_methyl_site"/>
</dbReference>
<dbReference type="Proteomes" id="UP000886818">
    <property type="component" value="Chromosome"/>
</dbReference>
<accession>A0ABX8RC29</accession>
<keyword evidence="1" id="KW-0472">Membrane</keyword>